<keyword evidence="2" id="KW-0282">Flagellum</keyword>
<sequence length="83" mass="9155">MSVVPANTAQDRLKNLGRLQDIPIVRQLGVLAVTAAAIALGLWLFFWTQKPDYVPVFAGLDAKSTTEASELWTDQPFVDIRTP</sequence>
<keyword evidence="2" id="KW-0969">Cilium</keyword>
<keyword evidence="1" id="KW-0472">Membrane</keyword>
<keyword evidence="1" id="KW-1133">Transmembrane helix</keyword>
<protein>
    <submittedName>
        <fullName evidence="2">Flagellar M-ring protein FliF</fullName>
    </submittedName>
</protein>
<feature type="transmembrane region" description="Helical" evidence="1">
    <location>
        <begin position="28"/>
        <end position="47"/>
    </location>
</feature>
<keyword evidence="3" id="KW-1185">Reference proteome</keyword>
<evidence type="ECO:0000313" key="2">
    <source>
        <dbReference type="EMBL" id="TWI09018.1"/>
    </source>
</evidence>
<keyword evidence="1" id="KW-0812">Transmembrane</keyword>
<organism evidence="2 3">
    <name type="scientific">Aerolutibacter ruishenii</name>
    <dbReference type="NCBI Taxonomy" id="686800"/>
    <lineage>
        <taxon>Bacteria</taxon>
        <taxon>Pseudomonadati</taxon>
        <taxon>Pseudomonadota</taxon>
        <taxon>Gammaproteobacteria</taxon>
        <taxon>Lysobacterales</taxon>
        <taxon>Lysobacteraceae</taxon>
        <taxon>Aerolutibacter</taxon>
    </lineage>
</organism>
<comment type="caution">
    <text evidence="2">The sequence shown here is derived from an EMBL/GenBank/DDBJ whole genome shotgun (WGS) entry which is preliminary data.</text>
</comment>
<dbReference type="RefSeq" id="WP_144815576.1">
    <property type="nucleotide sequence ID" value="NZ_VLKP01000009.1"/>
</dbReference>
<dbReference type="AlphaFoldDB" id="A0A562LN53"/>
<keyword evidence="2" id="KW-0966">Cell projection</keyword>
<name>A0A562LN53_9GAMM</name>
<dbReference type="OrthoDB" id="8554211at2"/>
<gene>
    <name evidence="2" type="ORF">IP93_02175</name>
</gene>
<reference evidence="2 3" key="1">
    <citation type="journal article" date="2015" name="Stand. Genomic Sci.">
        <title>Genomic Encyclopedia of Bacterial and Archaeal Type Strains, Phase III: the genomes of soil and plant-associated and newly described type strains.</title>
        <authorList>
            <person name="Whitman W.B."/>
            <person name="Woyke T."/>
            <person name="Klenk H.P."/>
            <person name="Zhou Y."/>
            <person name="Lilburn T.G."/>
            <person name="Beck B.J."/>
            <person name="De Vos P."/>
            <person name="Vandamme P."/>
            <person name="Eisen J.A."/>
            <person name="Garrity G."/>
            <person name="Hugenholtz P."/>
            <person name="Kyrpides N.C."/>
        </authorList>
    </citation>
    <scope>NUCLEOTIDE SEQUENCE [LARGE SCALE GENOMIC DNA]</scope>
    <source>
        <strain evidence="2 3">CGMCC 1.10136</strain>
    </source>
</reference>
<dbReference type="Proteomes" id="UP000316471">
    <property type="component" value="Unassembled WGS sequence"/>
</dbReference>
<dbReference type="EMBL" id="VLKP01000009">
    <property type="protein sequence ID" value="TWI09018.1"/>
    <property type="molecule type" value="Genomic_DNA"/>
</dbReference>
<evidence type="ECO:0000313" key="3">
    <source>
        <dbReference type="Proteomes" id="UP000316471"/>
    </source>
</evidence>
<evidence type="ECO:0000256" key="1">
    <source>
        <dbReference type="SAM" id="Phobius"/>
    </source>
</evidence>
<accession>A0A562LN53</accession>
<proteinExistence type="predicted"/>